<accession>A0A7S1TGV6</accession>
<dbReference type="InterPro" id="IPR000073">
    <property type="entry name" value="AB_hydrolase_1"/>
</dbReference>
<feature type="domain" description="AB hydrolase-1" evidence="1">
    <location>
        <begin position="100"/>
        <end position="309"/>
    </location>
</feature>
<dbReference type="Pfam" id="PF12697">
    <property type="entry name" value="Abhydrolase_6"/>
    <property type="match status" value="1"/>
</dbReference>
<protein>
    <recommendedName>
        <fullName evidence="1">AB hydrolase-1 domain-containing protein</fullName>
    </recommendedName>
</protein>
<name>A0A7S1TGV6_9RHOD</name>
<evidence type="ECO:0000313" key="2">
    <source>
        <dbReference type="EMBL" id="CAD9235683.1"/>
    </source>
</evidence>
<dbReference type="Gene3D" id="3.40.50.1820">
    <property type="entry name" value="alpha/beta hydrolase"/>
    <property type="match status" value="1"/>
</dbReference>
<organism evidence="2">
    <name type="scientific">Compsopogon caeruleus</name>
    <dbReference type="NCBI Taxonomy" id="31354"/>
    <lineage>
        <taxon>Eukaryota</taxon>
        <taxon>Rhodophyta</taxon>
        <taxon>Compsopogonophyceae</taxon>
        <taxon>Compsopogonales</taxon>
        <taxon>Compsopogonaceae</taxon>
        <taxon>Compsopogon</taxon>
    </lineage>
</organism>
<proteinExistence type="predicted"/>
<evidence type="ECO:0000259" key="1">
    <source>
        <dbReference type="Pfam" id="PF12697"/>
    </source>
</evidence>
<dbReference type="AlphaFoldDB" id="A0A7S1TGV6"/>
<gene>
    <name evidence="2" type="ORF">CCAE0312_LOCUS7774</name>
</gene>
<dbReference type="InterPro" id="IPR029058">
    <property type="entry name" value="AB_hydrolase_fold"/>
</dbReference>
<reference evidence="2" key="1">
    <citation type="submission" date="2021-01" db="EMBL/GenBank/DDBJ databases">
        <authorList>
            <person name="Corre E."/>
            <person name="Pelletier E."/>
            <person name="Niang G."/>
            <person name="Scheremetjew M."/>
            <person name="Finn R."/>
            <person name="Kale V."/>
            <person name="Holt S."/>
            <person name="Cochrane G."/>
            <person name="Meng A."/>
            <person name="Brown T."/>
            <person name="Cohen L."/>
        </authorList>
    </citation>
    <scope>NUCLEOTIDE SEQUENCE</scope>
    <source>
        <strain evidence="2">SAG 36.94</strain>
    </source>
</reference>
<sequence length="336" mass="37654">MLGFVGRVPDCEWPGWKPRTCSDWQCNRARSDVRVHWRWILSGKSRQIPFYPVQACANEGETTRRWSVTSQTTSHSRTWSPVEVESVKPGDHPNAALHPLLFISGPRLGAWAFRKHFLPFFARQGFEVHAMTFPSDRASVEELCVDVELVAASLRQAPILVGHAEGGFVAQACIQRNILPFPRLILLSSLPPSGLGILLLRKLLTEPYQFGRTLLQRVTTYHSPTPTANDAEDTGLASTSMWKKGMFCFVALSKQRASLYGENVLVMGVSGSPMLDPISLSETAAWWETKPVILSGTSDDIMLDSEWNDAASMIADWLHRAEAVDELIRWTRESMF</sequence>
<dbReference type="SUPFAM" id="SSF53474">
    <property type="entry name" value="alpha/beta-Hydrolases"/>
    <property type="match status" value="1"/>
</dbReference>
<dbReference type="EMBL" id="HBGH01013977">
    <property type="protein sequence ID" value="CAD9235683.1"/>
    <property type="molecule type" value="Transcribed_RNA"/>
</dbReference>